<dbReference type="GO" id="GO:0003729">
    <property type="term" value="F:mRNA binding"/>
    <property type="evidence" value="ECO:0007669"/>
    <property type="project" value="TreeGrafter"/>
</dbReference>
<keyword evidence="8" id="KW-1185">Reference proteome</keyword>
<dbReference type="GO" id="GO:0003677">
    <property type="term" value="F:DNA binding"/>
    <property type="evidence" value="ECO:0007669"/>
    <property type="project" value="UniProtKB-KW"/>
</dbReference>
<dbReference type="Gene3D" id="4.10.1000.10">
    <property type="entry name" value="Zinc finger, CCCH-type"/>
    <property type="match status" value="1"/>
</dbReference>
<organism evidence="7 8">
    <name type="scientific">Trifolium medium</name>
    <dbReference type="NCBI Taxonomy" id="97028"/>
    <lineage>
        <taxon>Eukaryota</taxon>
        <taxon>Viridiplantae</taxon>
        <taxon>Streptophyta</taxon>
        <taxon>Embryophyta</taxon>
        <taxon>Tracheophyta</taxon>
        <taxon>Spermatophyta</taxon>
        <taxon>Magnoliopsida</taxon>
        <taxon>eudicotyledons</taxon>
        <taxon>Gunneridae</taxon>
        <taxon>Pentapetalae</taxon>
        <taxon>rosids</taxon>
        <taxon>fabids</taxon>
        <taxon>Fabales</taxon>
        <taxon>Fabaceae</taxon>
        <taxon>Papilionoideae</taxon>
        <taxon>50 kb inversion clade</taxon>
        <taxon>NPAAA clade</taxon>
        <taxon>Hologalegina</taxon>
        <taxon>IRL clade</taxon>
        <taxon>Trifolieae</taxon>
        <taxon>Trifolium</taxon>
    </lineage>
</organism>
<protein>
    <submittedName>
        <fullName evidence="7">Zinc finger CCCH domain-containing protein 3-like</fullName>
    </submittedName>
</protein>
<evidence type="ECO:0000313" key="7">
    <source>
        <dbReference type="EMBL" id="MCI67566.1"/>
    </source>
</evidence>
<keyword evidence="2 5" id="KW-0863">Zinc-finger</keyword>
<evidence type="ECO:0000256" key="3">
    <source>
        <dbReference type="ARBA" id="ARBA00022833"/>
    </source>
</evidence>
<dbReference type="PANTHER" id="PTHR12506">
    <property type="entry name" value="PROTEIN PHOSPHATASE RELATED"/>
    <property type="match status" value="1"/>
</dbReference>
<dbReference type="EMBL" id="LXQA010719615">
    <property type="protein sequence ID" value="MCI67566.1"/>
    <property type="molecule type" value="Genomic_DNA"/>
</dbReference>
<keyword evidence="3 5" id="KW-0862">Zinc</keyword>
<feature type="non-terminal residue" evidence="7">
    <location>
        <position position="64"/>
    </location>
</feature>
<feature type="zinc finger region" description="C3H1-type" evidence="5">
    <location>
        <begin position="36"/>
        <end position="64"/>
    </location>
</feature>
<evidence type="ECO:0000256" key="1">
    <source>
        <dbReference type="ARBA" id="ARBA00022723"/>
    </source>
</evidence>
<evidence type="ECO:0000256" key="4">
    <source>
        <dbReference type="ARBA" id="ARBA00023125"/>
    </source>
</evidence>
<sequence length="64" mass="7024">MPSGFIGSNLVYDYMNPAAGETLSGGQVMNSTLPDRPDQPDCKYFMSTGTCKYGSDCKFHHPKE</sequence>
<keyword evidence="1 5" id="KW-0479">Metal-binding</keyword>
<evidence type="ECO:0000313" key="8">
    <source>
        <dbReference type="Proteomes" id="UP000265520"/>
    </source>
</evidence>
<evidence type="ECO:0000256" key="5">
    <source>
        <dbReference type="PROSITE-ProRule" id="PRU00723"/>
    </source>
</evidence>
<feature type="domain" description="C3H1-type" evidence="6">
    <location>
        <begin position="36"/>
        <end position="64"/>
    </location>
</feature>
<keyword evidence="4" id="KW-0238">DNA-binding</keyword>
<dbReference type="PROSITE" id="PS50103">
    <property type="entry name" value="ZF_C3H1"/>
    <property type="match status" value="1"/>
</dbReference>
<dbReference type="GO" id="GO:0008270">
    <property type="term" value="F:zinc ion binding"/>
    <property type="evidence" value="ECO:0007669"/>
    <property type="project" value="UniProtKB-KW"/>
</dbReference>
<comment type="caution">
    <text evidence="7">The sequence shown here is derived from an EMBL/GenBank/DDBJ whole genome shotgun (WGS) entry which is preliminary data.</text>
</comment>
<evidence type="ECO:0000259" key="6">
    <source>
        <dbReference type="PROSITE" id="PS50103"/>
    </source>
</evidence>
<dbReference type="InterPro" id="IPR000571">
    <property type="entry name" value="Znf_CCCH"/>
</dbReference>
<dbReference type="SUPFAM" id="SSF90229">
    <property type="entry name" value="CCCH zinc finger"/>
    <property type="match status" value="1"/>
</dbReference>
<dbReference type="InterPro" id="IPR050974">
    <property type="entry name" value="Plant_ZF_CCCH"/>
</dbReference>
<name>A0A392U588_9FABA</name>
<dbReference type="InterPro" id="IPR036855">
    <property type="entry name" value="Znf_CCCH_sf"/>
</dbReference>
<dbReference type="PANTHER" id="PTHR12506:SF50">
    <property type="entry name" value="ZINC FINGER CCCH DOMAIN-CONTAINING PROTEIN 26"/>
    <property type="match status" value="1"/>
</dbReference>
<reference evidence="7 8" key="1">
    <citation type="journal article" date="2018" name="Front. Plant Sci.">
        <title>Red Clover (Trifolium pratense) and Zigzag Clover (T. medium) - A Picture of Genomic Similarities and Differences.</title>
        <authorList>
            <person name="Dluhosova J."/>
            <person name="Istvanek J."/>
            <person name="Nedelnik J."/>
            <person name="Repkova J."/>
        </authorList>
    </citation>
    <scope>NUCLEOTIDE SEQUENCE [LARGE SCALE GENOMIC DNA]</scope>
    <source>
        <strain evidence="8">cv. 10/8</strain>
        <tissue evidence="7">Leaf</tissue>
    </source>
</reference>
<dbReference type="AlphaFoldDB" id="A0A392U588"/>
<proteinExistence type="predicted"/>
<dbReference type="Proteomes" id="UP000265520">
    <property type="component" value="Unassembled WGS sequence"/>
</dbReference>
<accession>A0A392U588</accession>
<dbReference type="Pfam" id="PF00642">
    <property type="entry name" value="zf-CCCH"/>
    <property type="match status" value="1"/>
</dbReference>
<dbReference type="SMART" id="SM00356">
    <property type="entry name" value="ZnF_C3H1"/>
    <property type="match status" value="1"/>
</dbReference>
<evidence type="ECO:0000256" key="2">
    <source>
        <dbReference type="ARBA" id="ARBA00022771"/>
    </source>
</evidence>